<dbReference type="Proteomes" id="UP000749646">
    <property type="component" value="Unassembled WGS sequence"/>
</dbReference>
<keyword evidence="3" id="KW-1185">Reference proteome</keyword>
<name>A0A9P6MDR1_9FUNG</name>
<comment type="caution">
    <text evidence="2">The sequence shown here is derived from an EMBL/GenBank/DDBJ whole genome shotgun (WGS) entry which is preliminary data.</text>
</comment>
<dbReference type="OrthoDB" id="2438571at2759"/>
<feature type="non-terminal residue" evidence="2">
    <location>
        <position position="374"/>
    </location>
</feature>
<evidence type="ECO:0000256" key="1">
    <source>
        <dbReference type="SAM" id="Coils"/>
    </source>
</evidence>
<gene>
    <name evidence="2" type="ORF">BGZ65_010846</name>
</gene>
<keyword evidence="1" id="KW-0175">Coiled coil</keyword>
<dbReference type="AlphaFoldDB" id="A0A9P6MDR1"/>
<sequence>DVRNIGLSSVLILSDPNQHSRRECTIYPASALSFPRPRVPLTEEELTRAKTNLDNALGTLEQQLELKRKRIERLRASLASKADIISGCQELLTGPLCSAFYTGGRLGSATHEDLGSFQRKRDQRRKKVLERLVPIIGNTLSETFEPSVEDDESNKQQIEESTQLATLECASGYIPSKLGITIWFGVRVWNHSTQTVYNIRLSVGQQSSHGTVLPRMDPQTGGVMLGVVQLEPLMLKDDEYLDRSRATARVLTNTVRLHFDKQQGPEDVNMNHVTITIPKFPVVEGCSHPWRAWLVDLLLPSHISCRLQGINGTRLLILMQDGLGLASNGDDGSFGSLEGGLIVTTKQDTQSTLSKGSLYDTWDVMFKAQLEVMA</sequence>
<evidence type="ECO:0000313" key="3">
    <source>
        <dbReference type="Proteomes" id="UP000749646"/>
    </source>
</evidence>
<proteinExistence type="predicted"/>
<evidence type="ECO:0000313" key="2">
    <source>
        <dbReference type="EMBL" id="KAF9993600.1"/>
    </source>
</evidence>
<organism evidence="2 3">
    <name type="scientific">Modicella reniformis</name>
    <dbReference type="NCBI Taxonomy" id="1440133"/>
    <lineage>
        <taxon>Eukaryota</taxon>
        <taxon>Fungi</taxon>
        <taxon>Fungi incertae sedis</taxon>
        <taxon>Mucoromycota</taxon>
        <taxon>Mortierellomycotina</taxon>
        <taxon>Mortierellomycetes</taxon>
        <taxon>Mortierellales</taxon>
        <taxon>Mortierellaceae</taxon>
        <taxon>Modicella</taxon>
    </lineage>
</organism>
<feature type="coiled-coil region" evidence="1">
    <location>
        <begin position="43"/>
        <end position="77"/>
    </location>
</feature>
<reference evidence="2" key="1">
    <citation type="journal article" date="2020" name="Fungal Divers.">
        <title>Resolving the Mortierellaceae phylogeny through synthesis of multi-gene phylogenetics and phylogenomics.</title>
        <authorList>
            <person name="Vandepol N."/>
            <person name="Liber J."/>
            <person name="Desiro A."/>
            <person name="Na H."/>
            <person name="Kennedy M."/>
            <person name="Barry K."/>
            <person name="Grigoriev I.V."/>
            <person name="Miller A.N."/>
            <person name="O'Donnell K."/>
            <person name="Stajich J.E."/>
            <person name="Bonito G."/>
        </authorList>
    </citation>
    <scope>NUCLEOTIDE SEQUENCE</scope>
    <source>
        <strain evidence="2">MES-2147</strain>
    </source>
</reference>
<dbReference type="EMBL" id="JAAAHW010001792">
    <property type="protein sequence ID" value="KAF9993600.1"/>
    <property type="molecule type" value="Genomic_DNA"/>
</dbReference>
<feature type="non-terminal residue" evidence="2">
    <location>
        <position position="1"/>
    </location>
</feature>
<accession>A0A9P6MDR1</accession>
<protein>
    <submittedName>
        <fullName evidence="2">Uncharacterized protein</fullName>
    </submittedName>
</protein>